<evidence type="ECO:0000256" key="1">
    <source>
        <dbReference type="ARBA" id="ARBA00008078"/>
    </source>
</evidence>
<dbReference type="InParanoid" id="A0A286UKL4"/>
<comment type="similarity">
    <text evidence="1 4">Belongs to the tRNA-intron endonuclease family.</text>
</comment>
<dbReference type="GO" id="GO:0005737">
    <property type="term" value="C:cytoplasm"/>
    <property type="evidence" value="ECO:0007669"/>
    <property type="project" value="TreeGrafter"/>
</dbReference>
<proteinExistence type="inferred from homology"/>
<gene>
    <name evidence="8" type="ORF">PNOK_0504600</name>
</gene>
<dbReference type="GO" id="GO:0000214">
    <property type="term" value="C:tRNA-intron endonuclease complex"/>
    <property type="evidence" value="ECO:0007669"/>
    <property type="project" value="UniProtKB-UniRule"/>
</dbReference>
<sequence>MATTNPNPNTNRQGGKKKGARQRELNKIYALPLPPVLDLPTAFHNNNNKSFSRRYAASFLGIFGLSPLRIERPYVEGLLDAATRSIWVANSNAGAGATILWQRGFFGKGNLSRSEPSWYARQVNQREARAAGGMTAEEVREKRRQERKQFKIDRAKAIADAALEAEKAFEATGEVLDESNFVIPSAATWKPTTTSEAGPSSLTLDSTGTQALENDHQRNGDNLEEVEEEEDLEDIEHLQLTLQEAFFLSWALDCLSISFPGTKGESLTLSQIWRIFQALHDPIHACRLSPTIESLNLNTPPTCFDNPFIVNYVVYHHYRSLGWVVKGGIKFCVDYLLYKRGPVFSHAEFAIVVIPVYENPSDRDTSPYNLQNVDPFSWSWLSTINRVNSQVQKTLVLTYITIPSSTRLPPESLNSPACLAHYSIREVVVRRFIPARMRD</sequence>
<evidence type="ECO:0000313" key="9">
    <source>
        <dbReference type="Proteomes" id="UP000217199"/>
    </source>
</evidence>
<feature type="compositionally biased region" description="Polar residues" evidence="6">
    <location>
        <begin position="1"/>
        <end position="13"/>
    </location>
</feature>
<dbReference type="InterPro" id="IPR006677">
    <property type="entry name" value="tRNA_intron_Endonuc_cat-like"/>
</dbReference>
<dbReference type="OrthoDB" id="10249562at2759"/>
<dbReference type="Pfam" id="PF01974">
    <property type="entry name" value="tRNA_int_endo"/>
    <property type="match status" value="1"/>
</dbReference>
<dbReference type="FunFam" id="3.40.1350.10:FF:000007">
    <property type="entry name" value="tRNA-splicing endonuclease subunit Sen2"/>
    <property type="match status" value="1"/>
</dbReference>
<dbReference type="GO" id="GO:0000379">
    <property type="term" value="P:tRNA-type intron splice site recognition and cleavage"/>
    <property type="evidence" value="ECO:0007669"/>
    <property type="project" value="TreeGrafter"/>
</dbReference>
<evidence type="ECO:0000313" key="8">
    <source>
        <dbReference type="EMBL" id="PAV20112.1"/>
    </source>
</evidence>
<feature type="region of interest" description="Disordered" evidence="6">
    <location>
        <begin position="1"/>
        <end position="21"/>
    </location>
</feature>
<comment type="caution">
    <text evidence="8">The sequence shown here is derived from an EMBL/GenBank/DDBJ whole genome shotgun (WGS) entry which is preliminary data.</text>
</comment>
<dbReference type="GO" id="GO:0003676">
    <property type="term" value="F:nucleic acid binding"/>
    <property type="evidence" value="ECO:0007669"/>
    <property type="project" value="InterPro"/>
</dbReference>
<dbReference type="InterPro" id="IPR016589">
    <property type="entry name" value="tRNA_splic_SEN2"/>
</dbReference>
<dbReference type="InterPro" id="IPR006676">
    <property type="entry name" value="tRNA_splic"/>
</dbReference>
<feature type="active site" evidence="5">
    <location>
        <position position="346"/>
    </location>
</feature>
<keyword evidence="3 4" id="KW-0456">Lyase</keyword>
<keyword evidence="8" id="KW-0255">Endonuclease</keyword>
<dbReference type="FunCoup" id="A0A286UKL4">
    <property type="interactions" value="20"/>
</dbReference>
<evidence type="ECO:0000256" key="4">
    <source>
        <dbReference type="PIRNR" id="PIRNR011789"/>
    </source>
</evidence>
<evidence type="ECO:0000256" key="6">
    <source>
        <dbReference type="SAM" id="MobiDB-lite"/>
    </source>
</evidence>
<accession>A0A286UKL4</accession>
<dbReference type="STRING" id="2282107.A0A286UKL4"/>
<dbReference type="EC" id="4.6.1.16" evidence="4"/>
<keyword evidence="8" id="KW-0540">Nuclease</keyword>
<keyword evidence="9" id="KW-1185">Reference proteome</keyword>
<feature type="active site" evidence="5">
    <location>
        <position position="393"/>
    </location>
</feature>
<dbReference type="CDD" id="cd22363">
    <property type="entry name" value="tRNA-intron_lyase_C"/>
    <property type="match status" value="1"/>
</dbReference>
<protein>
    <recommendedName>
        <fullName evidence="4">tRNA-splicing endonuclease subunit Sen2</fullName>
        <ecNumber evidence="4">4.6.1.16</ecNumber>
    </recommendedName>
</protein>
<dbReference type="PANTHER" id="PTHR21227">
    <property type="entry name" value="TRNA-SPLICING ENDONUCLEASE SUBUNIT SEN2"/>
    <property type="match status" value="1"/>
</dbReference>
<keyword evidence="2 4" id="KW-0819">tRNA processing</keyword>
<dbReference type="Proteomes" id="UP000217199">
    <property type="component" value="Unassembled WGS sequence"/>
</dbReference>
<feature type="active site" evidence="5">
    <location>
        <position position="338"/>
    </location>
</feature>
<dbReference type="AlphaFoldDB" id="A0A286UKL4"/>
<evidence type="ECO:0000256" key="3">
    <source>
        <dbReference type="ARBA" id="ARBA00023239"/>
    </source>
</evidence>
<name>A0A286UKL4_9AGAM</name>
<evidence type="ECO:0000259" key="7">
    <source>
        <dbReference type="Pfam" id="PF01974"/>
    </source>
</evidence>
<dbReference type="Gene3D" id="3.40.1350.10">
    <property type="match status" value="1"/>
</dbReference>
<dbReference type="EMBL" id="NBII01000004">
    <property type="protein sequence ID" value="PAV20112.1"/>
    <property type="molecule type" value="Genomic_DNA"/>
</dbReference>
<dbReference type="InterPro" id="IPR011856">
    <property type="entry name" value="tRNA_endonuc-like_dom_sf"/>
</dbReference>
<evidence type="ECO:0000256" key="2">
    <source>
        <dbReference type="ARBA" id="ARBA00022694"/>
    </source>
</evidence>
<evidence type="ECO:0000256" key="5">
    <source>
        <dbReference type="PIRSR" id="PIRSR011789-1"/>
    </source>
</evidence>
<dbReference type="InterPro" id="IPR036167">
    <property type="entry name" value="tRNA_intron_Endo_cat-like_sf"/>
</dbReference>
<reference evidence="8 9" key="1">
    <citation type="journal article" date="2017" name="Mol. Ecol.">
        <title>Comparative and population genomic landscape of Phellinus noxius: A hypervariable fungus causing root rot in trees.</title>
        <authorList>
            <person name="Chung C.L."/>
            <person name="Lee T.J."/>
            <person name="Akiba M."/>
            <person name="Lee H.H."/>
            <person name="Kuo T.H."/>
            <person name="Liu D."/>
            <person name="Ke H.M."/>
            <person name="Yokoi T."/>
            <person name="Roa M.B."/>
            <person name="Lu M.J."/>
            <person name="Chang Y.Y."/>
            <person name="Ann P.J."/>
            <person name="Tsai J.N."/>
            <person name="Chen C.Y."/>
            <person name="Tzean S.S."/>
            <person name="Ota Y."/>
            <person name="Hattori T."/>
            <person name="Sahashi N."/>
            <person name="Liou R.F."/>
            <person name="Kikuchi T."/>
            <person name="Tsai I.J."/>
        </authorList>
    </citation>
    <scope>NUCLEOTIDE SEQUENCE [LARGE SCALE GENOMIC DNA]</scope>
    <source>
        <strain evidence="8 9">FFPRI411160</strain>
    </source>
</reference>
<dbReference type="PIRSF" id="PIRSF011789">
    <property type="entry name" value="tRNA_splic_SEN2"/>
    <property type="match status" value="1"/>
</dbReference>
<comment type="function">
    <text evidence="4">Constitutes one of the two catalytic subunit of the tRNA-splicing endonuclease complex, a complex responsible for identification and cleavage of the splice sites in pre-tRNA. It cleaves pre-tRNA at the 5'- and 3'-splice sites to release the intron. The products are an intron and two tRNA half-molecules bearing 2',3'-cyclic phosphate and 5'-OH termini. There are no conserved sequences at the splice sites, but the intron is invariably located at the same site in the gene, placing the splice sites an invariant distance from the constant structural features of the tRNA body.</text>
</comment>
<feature type="region of interest" description="Disordered" evidence="6">
    <location>
        <begin position="190"/>
        <end position="220"/>
    </location>
</feature>
<organism evidence="8 9">
    <name type="scientific">Pyrrhoderma noxium</name>
    <dbReference type="NCBI Taxonomy" id="2282107"/>
    <lineage>
        <taxon>Eukaryota</taxon>
        <taxon>Fungi</taxon>
        <taxon>Dikarya</taxon>
        <taxon>Basidiomycota</taxon>
        <taxon>Agaricomycotina</taxon>
        <taxon>Agaricomycetes</taxon>
        <taxon>Hymenochaetales</taxon>
        <taxon>Hymenochaetaceae</taxon>
        <taxon>Pyrrhoderma</taxon>
    </lineage>
</organism>
<feature type="compositionally biased region" description="Polar residues" evidence="6">
    <location>
        <begin position="190"/>
        <end position="212"/>
    </location>
</feature>
<dbReference type="PANTHER" id="PTHR21227:SF0">
    <property type="entry name" value="TRNA-SPLICING ENDONUCLEASE SUBUNIT SEN2"/>
    <property type="match status" value="1"/>
</dbReference>
<keyword evidence="8" id="KW-0378">Hydrolase</keyword>
<dbReference type="GO" id="GO:0000213">
    <property type="term" value="F:tRNA-intron lyase activity"/>
    <property type="evidence" value="ECO:0007669"/>
    <property type="project" value="UniProtKB-UniRule"/>
</dbReference>
<feature type="domain" description="tRNA intron endonuclease catalytic" evidence="7">
    <location>
        <begin position="308"/>
        <end position="400"/>
    </location>
</feature>
<dbReference type="SUPFAM" id="SSF53032">
    <property type="entry name" value="tRNA-intron endonuclease catalytic domain-like"/>
    <property type="match status" value="1"/>
</dbReference>